<organism evidence="1 2">
    <name type="scientific">Fictibacillus arsenicus</name>
    <dbReference type="NCBI Taxonomy" id="255247"/>
    <lineage>
        <taxon>Bacteria</taxon>
        <taxon>Bacillati</taxon>
        <taxon>Bacillota</taxon>
        <taxon>Bacilli</taxon>
        <taxon>Bacillales</taxon>
        <taxon>Fictibacillaceae</taxon>
        <taxon>Fictibacillus</taxon>
    </lineage>
</organism>
<evidence type="ECO:0008006" key="3">
    <source>
        <dbReference type="Google" id="ProtNLM"/>
    </source>
</evidence>
<sequence length="140" mass="16235">MKESSLNIIVEIKDHSETRPLAGGVYNPKENKITLYIKGLENQCLSLYKSLKPFEIHAAIVFAHELGHAMDDTLLDICEQLDTIKVDYLRRRVELRAETNAWEKAKQLLGDRLSLPGHMELFELLMHHSLEPYYRKRFAA</sequence>
<dbReference type="RefSeq" id="WP_077362522.1">
    <property type="nucleotide sequence ID" value="NZ_MQMF01000002.1"/>
</dbReference>
<comment type="caution">
    <text evidence="1">The sequence shown here is derived from an EMBL/GenBank/DDBJ whole genome shotgun (WGS) entry which is preliminary data.</text>
</comment>
<gene>
    <name evidence="1" type="ORF">UN64_10780</name>
</gene>
<evidence type="ECO:0000313" key="1">
    <source>
        <dbReference type="EMBL" id="OOE12555.1"/>
    </source>
</evidence>
<dbReference type="Proteomes" id="UP000188597">
    <property type="component" value="Unassembled WGS sequence"/>
</dbReference>
<dbReference type="EMBL" id="MQMF01000002">
    <property type="protein sequence ID" value="OOE12555.1"/>
    <property type="molecule type" value="Genomic_DNA"/>
</dbReference>
<evidence type="ECO:0000313" key="2">
    <source>
        <dbReference type="Proteomes" id="UP000188597"/>
    </source>
</evidence>
<proteinExistence type="predicted"/>
<name>A0A1V3G849_9BACL</name>
<accession>A0A1V3G849</accession>
<protein>
    <recommendedName>
        <fullName evidence="3">ImmA/IrrE family metallo-endopeptidase</fullName>
    </recommendedName>
</protein>
<reference evidence="1 2" key="1">
    <citation type="submission" date="2016-11" db="EMBL/GenBank/DDBJ databases">
        <authorList>
            <person name="Jaros S."/>
            <person name="Januszkiewicz K."/>
            <person name="Wedrychowicz H."/>
        </authorList>
    </citation>
    <scope>NUCLEOTIDE SEQUENCE [LARGE SCALE GENOMIC DNA]</scope>
    <source>
        <strain evidence="1 2">Con a/3</strain>
    </source>
</reference>
<dbReference type="AlphaFoldDB" id="A0A1V3G849"/>
<dbReference type="OrthoDB" id="2859043at2"/>